<dbReference type="EMBL" id="JRRC01033799">
    <property type="protein sequence ID" value="KHF98248.1"/>
    <property type="molecule type" value="Genomic_DNA"/>
</dbReference>
<protein>
    <submittedName>
        <fullName evidence="1">Uncharacterized protein</fullName>
    </submittedName>
</protein>
<comment type="caution">
    <text evidence="1">The sequence shown here is derived from an EMBL/GenBank/DDBJ whole genome shotgun (WGS) entry which is preliminary data.</text>
</comment>
<evidence type="ECO:0000313" key="1">
    <source>
        <dbReference type="EMBL" id="KHF98248.1"/>
    </source>
</evidence>
<organism evidence="1 2">
    <name type="scientific">Gossypium arboreum</name>
    <name type="common">Tree cotton</name>
    <name type="synonym">Gossypium nanking</name>
    <dbReference type="NCBI Taxonomy" id="29729"/>
    <lineage>
        <taxon>Eukaryota</taxon>
        <taxon>Viridiplantae</taxon>
        <taxon>Streptophyta</taxon>
        <taxon>Embryophyta</taxon>
        <taxon>Tracheophyta</taxon>
        <taxon>Spermatophyta</taxon>
        <taxon>Magnoliopsida</taxon>
        <taxon>eudicotyledons</taxon>
        <taxon>Gunneridae</taxon>
        <taxon>Pentapetalae</taxon>
        <taxon>rosids</taxon>
        <taxon>malvids</taxon>
        <taxon>Malvales</taxon>
        <taxon>Malvaceae</taxon>
        <taxon>Malvoideae</taxon>
        <taxon>Gossypium</taxon>
    </lineage>
</organism>
<accession>A0A0B0MFQ1</accession>
<name>A0A0B0MFQ1_GOSAR</name>
<reference evidence="2" key="1">
    <citation type="submission" date="2014-09" db="EMBL/GenBank/DDBJ databases">
        <authorList>
            <person name="Mudge J."/>
            <person name="Ramaraj T."/>
            <person name="Lindquist I.E."/>
            <person name="Bharti A.K."/>
            <person name="Sundararajan A."/>
            <person name="Cameron C.T."/>
            <person name="Woodward J.E."/>
            <person name="May G.D."/>
            <person name="Brubaker C."/>
            <person name="Broadhvest J."/>
            <person name="Wilkins T.A."/>
        </authorList>
    </citation>
    <scope>NUCLEOTIDE SEQUENCE</scope>
    <source>
        <strain evidence="2">cv. AKA8401</strain>
    </source>
</reference>
<evidence type="ECO:0000313" key="2">
    <source>
        <dbReference type="Proteomes" id="UP000032142"/>
    </source>
</evidence>
<dbReference type="AlphaFoldDB" id="A0A0B0MFQ1"/>
<proteinExistence type="predicted"/>
<dbReference type="Proteomes" id="UP000032142">
    <property type="component" value="Unassembled WGS sequence"/>
</dbReference>
<keyword evidence="2" id="KW-1185">Reference proteome</keyword>
<gene>
    <name evidence="1" type="ORF">F383_37682</name>
</gene>
<sequence>MYELWFISNRAYIQHTCHITNHAWQTNIITL</sequence>